<dbReference type="Pfam" id="PF10129">
    <property type="entry name" value="OpgC_C"/>
    <property type="match status" value="1"/>
</dbReference>
<sequence>MKRIPALDSLRGLLLLLMTFNHLIWISGGSTWLQRFTLQPFGQFGAAEGFVFISGLLAGALYSRSTLSETETRQKAHRRALTIYGYHLVCLGVIVVWLALAYVFSPMAYGVLSANTSGLVSDPLPALLLSVLLINKPFYLDILPLYVMFMLLLPMLVAAYRRGWMGYVVAASVGLWLMSGWISDAMLTPLYGWVAPNVPVQTGFFDPTAWQLLFVLSSALGFACQNRTFRWQHPALTVLCVFIAGFIMAAQNGLFWDWGLKPMTIYQLGDKPELAWIRLLSLGVWVYLIACVIHRFPQALVWRPLSYIGRHSLQVFSFQSVLIYLAAPWLFMVRTESAYLWLVVLCCASLWLPAWYRTHRSQSVSAAEASTASVPTRSASTASVTRIGMRLAGVCAVLVAVSVLPTVVKTDTDALIVQDSQAHYPLTVKVNGVRDEDAPVVVAVYAETDSLNGEASVFTQAYSRAEVSEGVVIGDLPVGYYAVYVYHDSDNNQTLSVDSRQMPVEGLGFSNNPTLMGPPTMEQVKFAHTQAQQHSVMMAYY</sequence>
<dbReference type="OrthoDB" id="9775975at2"/>
<feature type="transmembrane region" description="Helical" evidence="1">
    <location>
        <begin position="338"/>
        <end position="356"/>
    </location>
</feature>
<feature type="transmembrane region" description="Helical" evidence="1">
    <location>
        <begin position="12"/>
        <end position="32"/>
    </location>
</feature>
<evidence type="ECO:0000256" key="1">
    <source>
        <dbReference type="SAM" id="Phobius"/>
    </source>
</evidence>
<reference evidence="2 3" key="1">
    <citation type="submission" date="2015-05" db="EMBL/GenBank/DDBJ databases">
        <title>Photobacterium galathea sp. nov.</title>
        <authorList>
            <person name="Machado H."/>
            <person name="Gram L."/>
        </authorList>
    </citation>
    <scope>NUCLEOTIDE SEQUENCE [LARGE SCALE GENOMIC DNA]</scope>
    <source>
        <strain evidence="2 3">DSM 25995</strain>
    </source>
</reference>
<proteinExistence type="predicted"/>
<keyword evidence="3" id="KW-1185">Reference proteome</keyword>
<dbReference type="EMBL" id="LDOV01000025">
    <property type="protein sequence ID" value="KLV00153.1"/>
    <property type="molecule type" value="Genomic_DNA"/>
</dbReference>
<evidence type="ECO:0008006" key="4">
    <source>
        <dbReference type="Google" id="ProtNLM"/>
    </source>
</evidence>
<feature type="transmembrane region" description="Helical" evidence="1">
    <location>
        <begin position="138"/>
        <end position="157"/>
    </location>
</feature>
<evidence type="ECO:0000313" key="2">
    <source>
        <dbReference type="EMBL" id="KLV00153.1"/>
    </source>
</evidence>
<dbReference type="Proteomes" id="UP000036426">
    <property type="component" value="Unassembled WGS sequence"/>
</dbReference>
<dbReference type="PATRIC" id="fig|754436.4.peg.3033"/>
<feature type="transmembrane region" description="Helical" evidence="1">
    <location>
        <begin position="164"/>
        <end position="183"/>
    </location>
</feature>
<protein>
    <recommendedName>
        <fullName evidence="4">OpgC protein</fullName>
    </recommendedName>
</protein>
<name>A0A0J1GK86_9GAMM</name>
<dbReference type="PANTHER" id="PTHR38592:SF3">
    <property type="entry name" value="BLL4819 PROTEIN"/>
    <property type="match status" value="1"/>
</dbReference>
<dbReference type="RefSeq" id="WP_047875091.1">
    <property type="nucleotide sequence ID" value="NZ_BMYC01000032.1"/>
</dbReference>
<keyword evidence="1" id="KW-1133">Transmembrane helix</keyword>
<feature type="transmembrane region" description="Helical" evidence="1">
    <location>
        <begin position="387"/>
        <end position="408"/>
    </location>
</feature>
<dbReference type="Pfam" id="PF09912">
    <property type="entry name" value="DUF2141"/>
    <property type="match status" value="1"/>
</dbReference>
<feature type="transmembrane region" description="Helical" evidence="1">
    <location>
        <begin position="203"/>
        <end position="223"/>
    </location>
</feature>
<feature type="transmembrane region" description="Helical" evidence="1">
    <location>
        <begin position="313"/>
        <end position="332"/>
    </location>
</feature>
<dbReference type="InterPro" id="IPR014550">
    <property type="entry name" value="UCP028704_OpgC"/>
</dbReference>
<keyword evidence="1" id="KW-0812">Transmembrane</keyword>
<organism evidence="2 3">
    <name type="scientific">Photobacterium aphoticum</name>
    <dbReference type="NCBI Taxonomy" id="754436"/>
    <lineage>
        <taxon>Bacteria</taxon>
        <taxon>Pseudomonadati</taxon>
        <taxon>Pseudomonadota</taxon>
        <taxon>Gammaproteobacteria</taxon>
        <taxon>Vibrionales</taxon>
        <taxon>Vibrionaceae</taxon>
        <taxon>Photobacterium</taxon>
    </lineage>
</organism>
<feature type="transmembrane region" description="Helical" evidence="1">
    <location>
        <begin position="235"/>
        <end position="255"/>
    </location>
</feature>
<dbReference type="InterPro" id="IPR018673">
    <property type="entry name" value="DUF2141"/>
</dbReference>
<feature type="transmembrane region" description="Helical" evidence="1">
    <location>
        <begin position="44"/>
        <end position="62"/>
    </location>
</feature>
<dbReference type="PANTHER" id="PTHR38592">
    <property type="entry name" value="BLL4819 PROTEIN"/>
    <property type="match status" value="1"/>
</dbReference>
<comment type="caution">
    <text evidence="2">The sequence shown here is derived from an EMBL/GenBank/DDBJ whole genome shotgun (WGS) entry which is preliminary data.</text>
</comment>
<keyword evidence="1" id="KW-0472">Membrane</keyword>
<dbReference type="AlphaFoldDB" id="A0A0J1GK86"/>
<evidence type="ECO:0000313" key="3">
    <source>
        <dbReference type="Proteomes" id="UP000036426"/>
    </source>
</evidence>
<accession>A0A0J1GK86</accession>
<feature type="transmembrane region" description="Helical" evidence="1">
    <location>
        <begin position="275"/>
        <end position="293"/>
    </location>
</feature>
<gene>
    <name evidence="2" type="ORF">ABT58_14290</name>
</gene>
<feature type="transmembrane region" description="Helical" evidence="1">
    <location>
        <begin position="83"/>
        <end position="104"/>
    </location>
</feature>